<protein>
    <submittedName>
        <fullName evidence="2">Shortage in chiasmata</fullName>
    </submittedName>
</protein>
<evidence type="ECO:0000313" key="2">
    <source>
        <dbReference type="EMBL" id="KAJ4759535.1"/>
    </source>
</evidence>
<evidence type="ECO:0000256" key="1">
    <source>
        <dbReference type="SAM" id="MobiDB-lite"/>
    </source>
</evidence>
<evidence type="ECO:0000313" key="3">
    <source>
        <dbReference type="Proteomes" id="UP001140206"/>
    </source>
</evidence>
<name>A0AAV8CVA0_9POAL</name>
<accession>A0AAV8CVA0</accession>
<gene>
    <name evidence="2" type="ORF">LUZ62_069910</name>
</gene>
<feature type="region of interest" description="Disordered" evidence="1">
    <location>
        <begin position="1102"/>
        <end position="1124"/>
    </location>
</feature>
<dbReference type="EMBL" id="JAMFTS010000004">
    <property type="protein sequence ID" value="KAJ4759535.1"/>
    <property type="molecule type" value="Genomic_DNA"/>
</dbReference>
<reference evidence="2" key="1">
    <citation type="submission" date="2022-08" db="EMBL/GenBank/DDBJ databases">
        <authorList>
            <person name="Marques A."/>
        </authorList>
    </citation>
    <scope>NUCLEOTIDE SEQUENCE</scope>
    <source>
        <strain evidence="2">RhyPub2mFocal</strain>
        <tissue evidence="2">Leaves</tissue>
    </source>
</reference>
<feature type="region of interest" description="Disordered" evidence="1">
    <location>
        <begin position="1194"/>
        <end position="1218"/>
    </location>
</feature>
<keyword evidence="3" id="KW-1185">Reference proteome</keyword>
<dbReference type="PANTHER" id="PTHR35764:SF1">
    <property type="entry name" value="PROTEIN SHORTAGE IN CHIASMATA 1"/>
    <property type="match status" value="1"/>
</dbReference>
<dbReference type="GO" id="GO:0000712">
    <property type="term" value="P:resolution of meiotic recombination intermediates"/>
    <property type="evidence" value="ECO:0007669"/>
    <property type="project" value="TreeGrafter"/>
</dbReference>
<proteinExistence type="predicted"/>
<dbReference type="InterPro" id="IPR038824">
    <property type="entry name" value="SHOC1-like"/>
</dbReference>
<comment type="caution">
    <text evidence="2">The sequence shown here is derived from an EMBL/GenBank/DDBJ whole genome shotgun (WGS) entry which is preliminary data.</text>
</comment>
<feature type="compositionally biased region" description="Low complexity" evidence="1">
    <location>
        <begin position="1200"/>
        <end position="1209"/>
    </location>
</feature>
<dbReference type="PANTHER" id="PTHR35764">
    <property type="entry name" value="PROTEIN SHORTAGE IN CHIASMATA 1"/>
    <property type="match status" value="1"/>
</dbReference>
<sequence>MRTRFLSTDYFFSKSENQTLASSLFAPLYLPAPDLVDPCPERGFDISSFVSCNEVRLESNFGGFPINKAVADLFSDLVPQFCQVEEVDRNDLSEKELADFLFGESKDAGFRANHSQFKIPDETQFEKKLHFEILELDTPQSKVVRFCKEEDCVELCFGLSEIKIPLDKVELDIEITIPYQEELLESIYEVKKVPFEFDHVDSYSKKDTSCAVGLNSMPKVPQFELKDFDWDQEYENLVTKTDTFNSLLPVMELCSGDHKQEPSLNLKELLPSPNFDILSYISKQPEIEPDDEAPRLLPLNSVLEMDLISLNDKILVDKTSAVYVLNHDGTHSDFPCVVLLPKVEMMDLITNDNSRIFSDLQPTELDTSEELLRDDMDQAKKFYESIVSSELALVDDTFKSLPTPVLSDEKIYKPCSKILQELLCAMDPHSFSASDGIYLDWHLLIQGTCERDICSRYKIMVEDVNASTLTAEQEILSEKGHVVDIIALLEVSHEKLSIENHKEVLSEPHFGVFKAEKHVSSTKEIKAQVQKEEYNGDKRKKEKPVASSAKASMLFESMSQNSDLKFFLGARRDVAREGIAVGDSRNGSCISMEPTKAADVVIEPTQPFAMPKEPTKAPDVLVEATQPFSVPNYLTKAADVLVEPIQPFTVTKYPTKAADVLIERTQPFTMPKEPTIPITLKEPSVKDLLQDSNNFLPTKEKGISTSSEPSNDKVALNLPFICSRTLGPTKTPLSGVVVVVNTQCLNKPMLVSRRSSYQKILALEKEGAHVVERDINLPLDLAFSAGVCLVWYETGAFGNLSTNLTDGASCIQMFMENIATSVLMSLSYSFNSCVMIFEGEGNLLAAVMDQSDTLYSAAANLDMNLQLLCSYNPESTDEIILSCITRFTGPTRGLYPGMPESETLAESFLTKFPSINPFSAHAILSTGGTLIDFLEWSNERRIQAVGKYLVPDESIALFSALCKYGETGESKSVMTDCSSVDSDINSSLLQSPLKRQRFANETFDVPMDGTFFSKPLEQFQGDFMELPRVEDQPKKSISSIIDQFVGRKKGIISSVPSNFDEDDIGQDQLLDLGFNENMAHSRDLFAQEQAFMSEISSFSLRSESRSKLPGRSSLPEKGPEFGSYRFRTFPTSGEMEDETTSNWVPQKIKCMPDLTGSVGVQRDVLRSDDQETKYPGTSSKQGLGWKFEFLGGGGGEKRSSSSSNSSSKQSHCHTRSPSIIDSFRYQGSKVATKKIDKYPYHGGGKDAINPLRQKWKDSKLQQTPIPISEKRKTSAPLNPSWTPVDKRARQNLSFTRYGKERQSKLVWRKKDSPCISTSLGKRPRGEGHFRNL</sequence>
<dbReference type="Proteomes" id="UP001140206">
    <property type="component" value="Chromosome 4"/>
</dbReference>
<organism evidence="2 3">
    <name type="scientific">Rhynchospora pubera</name>
    <dbReference type="NCBI Taxonomy" id="906938"/>
    <lineage>
        <taxon>Eukaryota</taxon>
        <taxon>Viridiplantae</taxon>
        <taxon>Streptophyta</taxon>
        <taxon>Embryophyta</taxon>
        <taxon>Tracheophyta</taxon>
        <taxon>Spermatophyta</taxon>
        <taxon>Magnoliopsida</taxon>
        <taxon>Liliopsida</taxon>
        <taxon>Poales</taxon>
        <taxon>Cyperaceae</taxon>
        <taxon>Cyperoideae</taxon>
        <taxon>Rhynchosporeae</taxon>
        <taxon>Rhynchospora</taxon>
    </lineage>
</organism>